<dbReference type="InterPro" id="IPR006182">
    <property type="entry name" value="FliF_N_dom"/>
</dbReference>
<dbReference type="AlphaFoldDB" id="A0A542E4G0"/>
<sequence>MTALKDSVQRAVRRYADVFRAFTPGQKVTAILGTAALLFGAVLLYGWVSAPQYAPLFTNMSPKDASAVVAKLDAQGTKYQISGGGGTILVPQDEVYKDRIALSGDGLPSGADGGYSLLDNQSLSTSDFQQQVTYKRAMEGELSKTLGAMDGVSAAVVHLALPSKQVFSDTQDPTTASVLLDVKPGVTLDDTQVQAVVHLVASSIDGLDPAKVTVADQAGHLLSSPTDAGAGGLAAATRDKQTTAFEAAQTQRIQAILDRVVGPGNGTVQVSADLNYDQATSSSTTYKKADPNGLSTSQTTTSEDYKGAGGTGAGSSGAGIVGPDGQLQTGSVGTTGTSSGQSTYSKKSATSDQALDTTVTNTVVAPGTVKSLHVGIVLDQRKVGSVDVNALQQSIASAVGYDTKRGDTMSLAQLPFDRSSEKAAAAELAAQTAADQQAQLMGYVKTGLPVLLLAVLLLVGWLRARKRAKAREEATEYVVGQLREEAALRAAMARDLADAAPARDRGVDEDEALRRELESLVEGQPEDVASLLRGWLVERPS</sequence>
<accession>A0A542E4G0</accession>
<comment type="subcellular location">
    <subcellularLocation>
        <location evidence="1 9">Bacterial flagellum basal body</location>
    </subcellularLocation>
    <subcellularLocation>
        <location evidence="2">Cell membrane</location>
        <topology evidence="2">Multi-pass membrane protein</topology>
    </subcellularLocation>
</comment>
<keyword evidence="14" id="KW-0282">Flagellum</keyword>
<organism evidence="14 15">
    <name type="scientific">Lapillicoccus jejuensis</name>
    <dbReference type="NCBI Taxonomy" id="402171"/>
    <lineage>
        <taxon>Bacteria</taxon>
        <taxon>Bacillati</taxon>
        <taxon>Actinomycetota</taxon>
        <taxon>Actinomycetes</taxon>
        <taxon>Micrococcales</taxon>
        <taxon>Intrasporangiaceae</taxon>
        <taxon>Lapillicoccus</taxon>
    </lineage>
</organism>
<dbReference type="EMBL" id="VFMN01000001">
    <property type="protein sequence ID" value="TQJ10166.1"/>
    <property type="molecule type" value="Genomic_DNA"/>
</dbReference>
<comment type="function">
    <text evidence="9">The M ring may be actively involved in energy transduction.</text>
</comment>
<evidence type="ECO:0000256" key="11">
    <source>
        <dbReference type="SAM" id="Phobius"/>
    </source>
</evidence>
<dbReference type="RefSeq" id="WP_141849429.1">
    <property type="nucleotide sequence ID" value="NZ_BAAAPR010000022.1"/>
</dbReference>
<evidence type="ECO:0000256" key="3">
    <source>
        <dbReference type="ARBA" id="ARBA00007971"/>
    </source>
</evidence>
<name>A0A542E4G0_9MICO</name>
<dbReference type="NCBIfam" id="TIGR00206">
    <property type="entry name" value="fliF"/>
    <property type="match status" value="1"/>
</dbReference>
<keyword evidence="5 11" id="KW-0812">Transmembrane</keyword>
<comment type="caution">
    <text evidence="14">The sequence shown here is derived from an EMBL/GenBank/DDBJ whole genome shotgun (WGS) entry which is preliminary data.</text>
</comment>
<dbReference type="InterPro" id="IPR000067">
    <property type="entry name" value="FlgMring_FliF"/>
</dbReference>
<dbReference type="Gene3D" id="3.30.300.30">
    <property type="match status" value="1"/>
</dbReference>
<evidence type="ECO:0000256" key="9">
    <source>
        <dbReference type="PIRNR" id="PIRNR004862"/>
    </source>
</evidence>
<gene>
    <name evidence="14" type="ORF">FB458_3285</name>
</gene>
<keyword evidence="15" id="KW-1185">Reference proteome</keyword>
<feature type="domain" description="Flagellar M-ring C-terminal" evidence="13">
    <location>
        <begin position="257"/>
        <end position="416"/>
    </location>
</feature>
<evidence type="ECO:0000256" key="4">
    <source>
        <dbReference type="ARBA" id="ARBA00022475"/>
    </source>
</evidence>
<keyword evidence="14" id="KW-0969">Cilium</keyword>
<evidence type="ECO:0000313" key="15">
    <source>
        <dbReference type="Proteomes" id="UP000317893"/>
    </source>
</evidence>
<dbReference type="GO" id="GO:0009431">
    <property type="term" value="C:bacterial-type flagellum basal body, MS ring"/>
    <property type="evidence" value="ECO:0007669"/>
    <property type="project" value="InterPro"/>
</dbReference>
<evidence type="ECO:0000256" key="1">
    <source>
        <dbReference type="ARBA" id="ARBA00004117"/>
    </source>
</evidence>
<dbReference type="InterPro" id="IPR045851">
    <property type="entry name" value="AMP-bd_C_sf"/>
</dbReference>
<keyword evidence="14" id="KW-0966">Cell projection</keyword>
<proteinExistence type="inferred from homology"/>
<evidence type="ECO:0000313" key="14">
    <source>
        <dbReference type="EMBL" id="TQJ10166.1"/>
    </source>
</evidence>
<evidence type="ECO:0000256" key="7">
    <source>
        <dbReference type="ARBA" id="ARBA00023136"/>
    </source>
</evidence>
<evidence type="ECO:0000256" key="8">
    <source>
        <dbReference type="ARBA" id="ARBA00023143"/>
    </source>
</evidence>
<feature type="compositionally biased region" description="Polar residues" evidence="10">
    <location>
        <begin position="293"/>
        <end position="302"/>
    </location>
</feature>
<dbReference type="PANTHER" id="PTHR30046">
    <property type="entry name" value="FLAGELLAR M-RING PROTEIN"/>
    <property type="match status" value="1"/>
</dbReference>
<feature type="region of interest" description="Disordered" evidence="10">
    <location>
        <begin position="282"/>
        <end position="352"/>
    </location>
</feature>
<dbReference type="InterPro" id="IPR013556">
    <property type="entry name" value="Flag_M-ring_C"/>
</dbReference>
<feature type="compositionally biased region" description="Low complexity" evidence="10">
    <location>
        <begin position="325"/>
        <end position="345"/>
    </location>
</feature>
<keyword evidence="8 9" id="KW-0975">Bacterial flagellum</keyword>
<protein>
    <recommendedName>
        <fullName evidence="9">Flagellar M-ring protein</fullName>
    </recommendedName>
</protein>
<evidence type="ECO:0000256" key="2">
    <source>
        <dbReference type="ARBA" id="ARBA00004651"/>
    </source>
</evidence>
<dbReference type="PRINTS" id="PR01009">
    <property type="entry name" value="FLGMRINGFLIF"/>
</dbReference>
<keyword evidence="6 11" id="KW-1133">Transmembrane helix</keyword>
<evidence type="ECO:0000256" key="10">
    <source>
        <dbReference type="SAM" id="MobiDB-lite"/>
    </source>
</evidence>
<dbReference type="Pfam" id="PF01514">
    <property type="entry name" value="YscJ_FliF"/>
    <property type="match status" value="1"/>
</dbReference>
<dbReference type="InterPro" id="IPR043427">
    <property type="entry name" value="YscJ/FliF"/>
</dbReference>
<feature type="compositionally biased region" description="Gly residues" evidence="10">
    <location>
        <begin position="307"/>
        <end position="322"/>
    </location>
</feature>
<feature type="domain" description="Flagellar M-ring N-terminal" evidence="12">
    <location>
        <begin position="49"/>
        <end position="223"/>
    </location>
</feature>
<evidence type="ECO:0000259" key="12">
    <source>
        <dbReference type="Pfam" id="PF01514"/>
    </source>
</evidence>
<dbReference type="PIRSF" id="PIRSF004862">
    <property type="entry name" value="FliF"/>
    <property type="match status" value="1"/>
</dbReference>
<dbReference type="GO" id="GO:0005886">
    <property type="term" value="C:plasma membrane"/>
    <property type="evidence" value="ECO:0007669"/>
    <property type="project" value="UniProtKB-SubCell"/>
</dbReference>
<feature type="transmembrane region" description="Helical" evidence="11">
    <location>
        <begin position="440"/>
        <end position="462"/>
    </location>
</feature>
<evidence type="ECO:0000256" key="5">
    <source>
        <dbReference type="ARBA" id="ARBA00022692"/>
    </source>
</evidence>
<dbReference type="OrthoDB" id="9807026at2"/>
<dbReference type="Pfam" id="PF08345">
    <property type="entry name" value="YscJ_FliF_C"/>
    <property type="match status" value="1"/>
</dbReference>
<comment type="similarity">
    <text evidence="3 9">Belongs to the FliF family.</text>
</comment>
<keyword evidence="7 11" id="KW-0472">Membrane</keyword>
<dbReference type="Proteomes" id="UP000317893">
    <property type="component" value="Unassembled WGS sequence"/>
</dbReference>
<reference evidence="14 15" key="1">
    <citation type="submission" date="2019-06" db="EMBL/GenBank/DDBJ databases">
        <title>Sequencing the genomes of 1000 actinobacteria strains.</title>
        <authorList>
            <person name="Klenk H.-P."/>
        </authorList>
    </citation>
    <scope>NUCLEOTIDE SEQUENCE [LARGE SCALE GENOMIC DNA]</scope>
    <source>
        <strain evidence="14 15">DSM 18607</strain>
    </source>
</reference>
<feature type="transmembrane region" description="Helical" evidence="11">
    <location>
        <begin position="28"/>
        <end position="48"/>
    </location>
</feature>
<dbReference type="GO" id="GO:0071973">
    <property type="term" value="P:bacterial-type flagellum-dependent cell motility"/>
    <property type="evidence" value="ECO:0007669"/>
    <property type="project" value="InterPro"/>
</dbReference>
<keyword evidence="4" id="KW-1003">Cell membrane</keyword>
<evidence type="ECO:0000259" key="13">
    <source>
        <dbReference type="Pfam" id="PF08345"/>
    </source>
</evidence>
<dbReference type="GO" id="GO:0003774">
    <property type="term" value="F:cytoskeletal motor activity"/>
    <property type="evidence" value="ECO:0007669"/>
    <property type="project" value="InterPro"/>
</dbReference>
<dbReference type="PANTHER" id="PTHR30046:SF0">
    <property type="entry name" value="FLAGELLAR M-RING PROTEIN"/>
    <property type="match status" value="1"/>
</dbReference>
<evidence type="ECO:0000256" key="6">
    <source>
        <dbReference type="ARBA" id="ARBA00022989"/>
    </source>
</evidence>